<dbReference type="AlphaFoldDB" id="A0A3F3LC06"/>
<dbReference type="Proteomes" id="UP001164081">
    <property type="component" value="Chromosome"/>
</dbReference>
<accession>A0A3F3LC06</accession>
<reference evidence="1" key="1">
    <citation type="journal article" date="2022" name="J Glob Antimicrob Resist">
        <title>Comparative analysis of IMP-4- and OXA-58-containing plasmids of three carbapenemase-producing Acinetobacter ursingii strains in the Netherlands.</title>
        <authorList>
            <person name="Hendrickx A.P.A."/>
            <person name="Schade R.P."/>
            <person name="Landman F."/>
            <person name="Bosch T."/>
            <person name="Schouls L.M."/>
            <person name="van Dijk K."/>
        </authorList>
    </citation>
    <scope>NUCLEOTIDE SEQUENCE</scope>
    <source>
        <strain evidence="1">RIVM_C010761</strain>
    </source>
</reference>
<dbReference type="EMBL" id="CP089044">
    <property type="protein sequence ID" value="UYF74378.1"/>
    <property type="molecule type" value="Genomic_DNA"/>
</dbReference>
<proteinExistence type="predicted"/>
<name>A0A3F3LC06_9GAMM</name>
<evidence type="ECO:0000313" key="1">
    <source>
        <dbReference type="EMBL" id="UYF74378.1"/>
    </source>
</evidence>
<organism evidence="1 2">
    <name type="scientific">Acinetobacter ursingii</name>
    <dbReference type="NCBI Taxonomy" id="108980"/>
    <lineage>
        <taxon>Bacteria</taxon>
        <taxon>Pseudomonadati</taxon>
        <taxon>Pseudomonadota</taxon>
        <taxon>Gammaproteobacteria</taxon>
        <taxon>Moraxellales</taxon>
        <taxon>Moraxellaceae</taxon>
        <taxon>Acinetobacter</taxon>
    </lineage>
</organism>
<dbReference type="PROSITE" id="PS51257">
    <property type="entry name" value="PROKAR_LIPOPROTEIN"/>
    <property type="match status" value="1"/>
</dbReference>
<protein>
    <submittedName>
        <fullName evidence="1">Uncharacterized protein</fullName>
    </submittedName>
</protein>
<evidence type="ECO:0000313" key="2">
    <source>
        <dbReference type="Proteomes" id="UP001164081"/>
    </source>
</evidence>
<gene>
    <name evidence="1" type="ORF">LSO58_10995</name>
</gene>
<dbReference type="RefSeq" id="WP_004989728.1">
    <property type="nucleotide sequence ID" value="NZ_AP018824.1"/>
</dbReference>
<sequence>MKKSLFGLTAFVLLLTGCATDGSMNTATNTTEQLGMTALKIAVNNKCMNEINTIPAWQTASKLMTDDQKQDIQTEICGCVSEKAPYSVTAADLANATFDPNARAAMVGQVVSKTVTACVNETFQQTLTK</sequence>